<comment type="caution">
    <text evidence="7">The sequence shown here is derived from an EMBL/GenBank/DDBJ whole genome shotgun (WGS) entry which is preliminary data.</text>
</comment>
<dbReference type="InterPro" id="IPR011993">
    <property type="entry name" value="PH-like_dom_sf"/>
</dbReference>
<evidence type="ECO:0000256" key="5">
    <source>
        <dbReference type="SAM" id="MobiDB-lite"/>
    </source>
</evidence>
<evidence type="ECO:0000256" key="4">
    <source>
        <dbReference type="ARBA" id="ARBA00023121"/>
    </source>
</evidence>
<feature type="domain" description="PH" evidence="6">
    <location>
        <begin position="88"/>
        <end position="215"/>
    </location>
</feature>
<accession>A0A438KMP0</accession>
<name>A0A438KMP0_VITVI</name>
<dbReference type="PANTHER" id="PTHR10972:SF96">
    <property type="entry name" value="OXYSTEROL-BINDING PROTEIN-RELATED PROTEIN 1A-RELATED"/>
    <property type="match status" value="1"/>
</dbReference>
<evidence type="ECO:0000313" key="8">
    <source>
        <dbReference type="Proteomes" id="UP000288805"/>
    </source>
</evidence>
<gene>
    <name evidence="7" type="primary">ORP1C_0</name>
    <name evidence="7" type="ORF">CK203_012597</name>
</gene>
<proteinExistence type="predicted"/>
<keyword evidence="2" id="KW-0813">Transport</keyword>
<keyword evidence="4" id="KW-0446">Lipid-binding</keyword>
<dbReference type="GO" id="GO:0008289">
    <property type="term" value="F:lipid binding"/>
    <property type="evidence" value="ECO:0007669"/>
    <property type="project" value="UniProtKB-KW"/>
</dbReference>
<dbReference type="Gene3D" id="2.30.29.30">
    <property type="entry name" value="Pleckstrin-homology domain (PH domain)/Phosphotyrosine-binding domain (PTB)"/>
    <property type="match status" value="1"/>
</dbReference>
<evidence type="ECO:0000313" key="7">
    <source>
        <dbReference type="EMBL" id="RVX22472.1"/>
    </source>
</evidence>
<evidence type="ECO:0000259" key="6">
    <source>
        <dbReference type="PROSITE" id="PS50003"/>
    </source>
</evidence>
<evidence type="ECO:0000256" key="1">
    <source>
        <dbReference type="ARBA" id="ARBA00003361"/>
    </source>
</evidence>
<comment type="function">
    <text evidence="1">May be involved in the transport of sterols.</text>
</comment>
<dbReference type="InterPro" id="IPR000648">
    <property type="entry name" value="Oxysterol-bd"/>
</dbReference>
<organism evidence="7 8">
    <name type="scientific">Vitis vinifera</name>
    <name type="common">Grape</name>
    <dbReference type="NCBI Taxonomy" id="29760"/>
    <lineage>
        <taxon>Eukaryota</taxon>
        <taxon>Viridiplantae</taxon>
        <taxon>Streptophyta</taxon>
        <taxon>Embryophyta</taxon>
        <taxon>Tracheophyta</taxon>
        <taxon>Spermatophyta</taxon>
        <taxon>Magnoliopsida</taxon>
        <taxon>eudicotyledons</taxon>
        <taxon>Gunneridae</taxon>
        <taxon>Pentapetalae</taxon>
        <taxon>rosids</taxon>
        <taxon>Vitales</taxon>
        <taxon>Vitaceae</taxon>
        <taxon>Viteae</taxon>
        <taxon>Vitis</taxon>
    </lineage>
</organism>
<feature type="compositionally biased region" description="Low complexity" evidence="5">
    <location>
        <begin position="44"/>
        <end position="57"/>
    </location>
</feature>
<evidence type="ECO:0000256" key="2">
    <source>
        <dbReference type="ARBA" id="ARBA00022448"/>
    </source>
</evidence>
<sequence length="321" mass="36023">MHPFCCITTVSDPNSGKPSHSLPEFHMSPLPPAVGGGGVRSDSGNRSNNLNHNHGNNIADHGRLTESMSRPPSICGDQREVKINDIVGNGISGILYKWVNYGKGWRPRWFVLQDGVLSYYKIHGPDKIIVNQETEKGSKVIGEESLRRINRQRNGNSQLRRNPVGEVHLKVSSVRESKSDDKRFSIFTGTKRMHLRAETREDRAAWMDALQAVKDMFPRMSNSELMAPLDNVTVSTEKLRQRLLEEGVSEAAIQDSEQIMRSEFAALQNQIVLLKQKQLLLIDTLRHLEVHLTIVRKNIANGLQNSSISSALQNPFLPKPP</sequence>
<dbReference type="SMART" id="SM00233">
    <property type="entry name" value="PH"/>
    <property type="match status" value="1"/>
</dbReference>
<reference evidence="7 8" key="1">
    <citation type="journal article" date="2018" name="PLoS Genet.">
        <title>Population sequencing reveals clonal diversity and ancestral inbreeding in the grapevine cultivar Chardonnay.</title>
        <authorList>
            <person name="Roach M.J."/>
            <person name="Johnson D.L."/>
            <person name="Bohlmann J."/>
            <person name="van Vuuren H.J."/>
            <person name="Jones S.J."/>
            <person name="Pretorius I.S."/>
            <person name="Schmidt S.A."/>
            <person name="Borneman A.R."/>
        </authorList>
    </citation>
    <scope>NUCLEOTIDE SEQUENCE [LARGE SCALE GENOMIC DNA]</scope>
    <source>
        <strain evidence="8">cv. Chardonnay</strain>
        <tissue evidence="7">Leaf</tissue>
    </source>
</reference>
<evidence type="ECO:0000256" key="3">
    <source>
        <dbReference type="ARBA" id="ARBA00023055"/>
    </source>
</evidence>
<keyword evidence="3" id="KW-0445">Lipid transport</keyword>
<dbReference type="PANTHER" id="PTHR10972">
    <property type="entry name" value="OXYSTEROL-BINDING PROTEIN-RELATED"/>
    <property type="match status" value="1"/>
</dbReference>
<dbReference type="GO" id="GO:0006869">
    <property type="term" value="P:lipid transport"/>
    <property type="evidence" value="ECO:0007669"/>
    <property type="project" value="UniProtKB-KW"/>
</dbReference>
<dbReference type="CDD" id="cd13294">
    <property type="entry name" value="PH_ORP_plant"/>
    <property type="match status" value="1"/>
</dbReference>
<dbReference type="Pfam" id="PF15413">
    <property type="entry name" value="PH_11"/>
    <property type="match status" value="1"/>
</dbReference>
<dbReference type="EMBL" id="QGNW01000003">
    <property type="protein sequence ID" value="RVX22472.1"/>
    <property type="molecule type" value="Genomic_DNA"/>
</dbReference>
<feature type="region of interest" description="Disordered" evidence="5">
    <location>
        <begin position="12"/>
        <end position="70"/>
    </location>
</feature>
<protein>
    <submittedName>
        <fullName evidence="7">Oxysterol-binding protein-related protein 1C</fullName>
    </submittedName>
</protein>
<dbReference type="InterPro" id="IPR001849">
    <property type="entry name" value="PH_domain"/>
</dbReference>
<dbReference type="AlphaFoldDB" id="A0A438KMP0"/>
<dbReference type="PROSITE" id="PS50003">
    <property type="entry name" value="PH_DOMAIN"/>
    <property type="match status" value="1"/>
</dbReference>
<dbReference type="Proteomes" id="UP000288805">
    <property type="component" value="Unassembled WGS sequence"/>
</dbReference>
<dbReference type="SUPFAM" id="SSF50729">
    <property type="entry name" value="PH domain-like"/>
    <property type="match status" value="1"/>
</dbReference>